<dbReference type="NCBIfam" id="TIGR00374">
    <property type="entry name" value="flippase-like domain"/>
    <property type="match status" value="2"/>
</dbReference>
<accession>A0A2Z4II42</accession>
<feature type="transmembrane region" description="Helical" evidence="6">
    <location>
        <begin position="218"/>
        <end position="238"/>
    </location>
</feature>
<organism evidence="7 8">
    <name type="scientific">Echinicola strongylocentroti</name>
    <dbReference type="NCBI Taxonomy" id="1795355"/>
    <lineage>
        <taxon>Bacteria</taxon>
        <taxon>Pseudomonadati</taxon>
        <taxon>Bacteroidota</taxon>
        <taxon>Cytophagia</taxon>
        <taxon>Cytophagales</taxon>
        <taxon>Cyclobacteriaceae</taxon>
        <taxon>Echinicola</taxon>
    </lineage>
</organism>
<feature type="transmembrane region" description="Helical" evidence="6">
    <location>
        <begin position="80"/>
        <end position="97"/>
    </location>
</feature>
<dbReference type="GO" id="GO:0005886">
    <property type="term" value="C:plasma membrane"/>
    <property type="evidence" value="ECO:0007669"/>
    <property type="project" value="UniProtKB-SubCell"/>
</dbReference>
<evidence type="ECO:0000256" key="5">
    <source>
        <dbReference type="ARBA" id="ARBA00023136"/>
    </source>
</evidence>
<dbReference type="PANTHER" id="PTHR40277:SF1">
    <property type="entry name" value="BLL5419 PROTEIN"/>
    <property type="match status" value="1"/>
</dbReference>
<comment type="subcellular location">
    <subcellularLocation>
        <location evidence="1">Cell membrane</location>
        <topology evidence="1">Multi-pass membrane protein</topology>
    </subcellularLocation>
</comment>
<evidence type="ECO:0000256" key="6">
    <source>
        <dbReference type="SAM" id="Phobius"/>
    </source>
</evidence>
<keyword evidence="2" id="KW-1003">Cell membrane</keyword>
<dbReference type="EMBL" id="CP030041">
    <property type="protein sequence ID" value="AWW30585.1"/>
    <property type="molecule type" value="Genomic_DNA"/>
</dbReference>
<evidence type="ECO:0000256" key="4">
    <source>
        <dbReference type="ARBA" id="ARBA00022989"/>
    </source>
</evidence>
<feature type="transmembrane region" description="Helical" evidence="6">
    <location>
        <begin position="40"/>
        <end position="59"/>
    </location>
</feature>
<protein>
    <submittedName>
        <fullName evidence="7">UPF0104 family protein</fullName>
    </submittedName>
</protein>
<keyword evidence="5 6" id="KW-0472">Membrane</keyword>
<evidence type="ECO:0000256" key="3">
    <source>
        <dbReference type="ARBA" id="ARBA00022692"/>
    </source>
</evidence>
<feature type="transmembrane region" description="Helical" evidence="6">
    <location>
        <begin position="117"/>
        <end position="142"/>
    </location>
</feature>
<sequence length="292" mass="32627">MNKKTLKLLLKLLLTGVAIYLVFRKIDMDATWQVIKKANFGYLTIAALCFVLSKALSSLRLNCLFRNLTVRLSERQNLKLYWIGMFYNLFLPGGIGGDGYKVYWLNKRFEAKVKKLLAAVLLDRVSGLAALVWLLLVIWFFVKVEWTAPWGIDLDIVAGIGLAIVPLVFAGVVRWWFPTFRRATAVTSGYSLLVQSAQLICAYFILLALGVHEQVLEYQFVFLLSSIVAVLPLTIGGVGARELVFIFSHEYMGIDKNIAVAFSLLFFLITAVVSLAGATVKMEETQEAAGNK</sequence>
<dbReference type="InterPro" id="IPR022791">
    <property type="entry name" value="L-PG_synthase/AglD"/>
</dbReference>
<dbReference type="Pfam" id="PF03706">
    <property type="entry name" value="LPG_synthase_TM"/>
    <property type="match status" value="1"/>
</dbReference>
<keyword evidence="4 6" id="KW-1133">Transmembrane helix</keyword>
<name>A0A2Z4II42_9BACT</name>
<dbReference type="AlphaFoldDB" id="A0A2Z4II42"/>
<dbReference type="KEGG" id="est:DN752_10875"/>
<dbReference type="PANTHER" id="PTHR40277">
    <property type="entry name" value="BLL5419 PROTEIN"/>
    <property type="match status" value="1"/>
</dbReference>
<dbReference type="RefSeq" id="WP_112783966.1">
    <property type="nucleotide sequence ID" value="NZ_CP030041.1"/>
</dbReference>
<keyword evidence="3 6" id="KW-0812">Transmembrane</keyword>
<evidence type="ECO:0000256" key="1">
    <source>
        <dbReference type="ARBA" id="ARBA00004651"/>
    </source>
</evidence>
<evidence type="ECO:0000313" key="8">
    <source>
        <dbReference type="Proteomes" id="UP000248688"/>
    </source>
</evidence>
<dbReference type="Proteomes" id="UP000248688">
    <property type="component" value="Chromosome"/>
</dbReference>
<gene>
    <name evidence="7" type="ORF">DN752_10875</name>
</gene>
<proteinExistence type="predicted"/>
<evidence type="ECO:0000256" key="2">
    <source>
        <dbReference type="ARBA" id="ARBA00022475"/>
    </source>
</evidence>
<reference evidence="7 8" key="1">
    <citation type="submission" date="2018-06" db="EMBL/GenBank/DDBJ databases">
        <title>Echinicola strongylocentroti sp. nov., isolated from a sea urchin Strongylocentrotus intermedius.</title>
        <authorList>
            <person name="Bae S.S."/>
        </authorList>
    </citation>
    <scope>NUCLEOTIDE SEQUENCE [LARGE SCALE GENOMIC DNA]</scope>
    <source>
        <strain evidence="7 8">MEBiC08714</strain>
    </source>
</reference>
<feature type="transmembrane region" description="Helical" evidence="6">
    <location>
        <begin position="189"/>
        <end position="211"/>
    </location>
</feature>
<evidence type="ECO:0000313" key="7">
    <source>
        <dbReference type="EMBL" id="AWW30585.1"/>
    </source>
</evidence>
<dbReference type="OrthoDB" id="1123508at2"/>
<keyword evidence="8" id="KW-1185">Reference proteome</keyword>
<feature type="transmembrane region" description="Helical" evidence="6">
    <location>
        <begin position="258"/>
        <end position="278"/>
    </location>
</feature>
<feature type="transmembrane region" description="Helical" evidence="6">
    <location>
        <begin position="154"/>
        <end position="177"/>
    </location>
</feature>